<dbReference type="GO" id="GO:0015629">
    <property type="term" value="C:actin cytoskeleton"/>
    <property type="evidence" value="ECO:0007669"/>
    <property type="project" value="UniProtKB-ARBA"/>
</dbReference>
<accession>A0A8D3D4J1</accession>
<dbReference type="GeneTree" id="ENSGT00940000164958"/>
<keyword evidence="6" id="KW-0206">Cytoskeleton</keyword>
<reference evidence="10" key="1">
    <citation type="submission" date="2023-05" db="EMBL/GenBank/DDBJ databases">
        <title>High-quality long-read genome of Scophthalmus maximus.</title>
        <authorList>
            <person name="Lien S."/>
            <person name="Martinez P."/>
        </authorList>
    </citation>
    <scope>NUCLEOTIDE SEQUENCE [LARGE SCALE GENOMIC DNA]</scope>
</reference>
<evidence type="ECO:0000256" key="5">
    <source>
        <dbReference type="ARBA" id="ARBA00023203"/>
    </source>
</evidence>
<proteinExistence type="predicted"/>
<dbReference type="Gene3D" id="2.30.29.30">
    <property type="entry name" value="Pleckstrin-homology domain (PH domain)/Phosphotyrosine-binding domain (PTB)"/>
    <property type="match status" value="1"/>
</dbReference>
<organism evidence="10 11">
    <name type="scientific">Scophthalmus maximus</name>
    <name type="common">Turbot</name>
    <name type="synonym">Psetta maxima</name>
    <dbReference type="NCBI Taxonomy" id="52904"/>
    <lineage>
        <taxon>Eukaryota</taxon>
        <taxon>Metazoa</taxon>
        <taxon>Chordata</taxon>
        <taxon>Craniata</taxon>
        <taxon>Vertebrata</taxon>
        <taxon>Euteleostomi</taxon>
        <taxon>Actinopterygii</taxon>
        <taxon>Neopterygii</taxon>
        <taxon>Teleostei</taxon>
        <taxon>Neoteleostei</taxon>
        <taxon>Acanthomorphata</taxon>
        <taxon>Carangaria</taxon>
        <taxon>Pleuronectiformes</taxon>
        <taxon>Pleuronectoidei</taxon>
        <taxon>Scophthalmidae</taxon>
        <taxon>Scophthalmus</taxon>
    </lineage>
</organism>
<dbReference type="InterPro" id="IPR039597">
    <property type="entry name" value="M-RIP_PH"/>
</dbReference>
<dbReference type="InterPro" id="IPR001849">
    <property type="entry name" value="PH_domain"/>
</dbReference>
<keyword evidence="2" id="KW-0963">Cytoplasm</keyword>
<feature type="coiled-coil region" evidence="7">
    <location>
        <begin position="428"/>
        <end position="563"/>
    </location>
</feature>
<dbReference type="InterPro" id="IPR052223">
    <property type="entry name" value="Actin_Cytoskeleton_Reg"/>
</dbReference>
<keyword evidence="5" id="KW-0009">Actin-binding</keyword>
<dbReference type="Ensembl" id="ENSSMAT00000047409.1">
    <property type="protein sequence ID" value="ENSSMAP00000054449.1"/>
    <property type="gene ID" value="ENSSMAG00000003019.2"/>
</dbReference>
<evidence type="ECO:0000256" key="1">
    <source>
        <dbReference type="ARBA" id="ARBA00004245"/>
    </source>
</evidence>
<evidence type="ECO:0000256" key="2">
    <source>
        <dbReference type="ARBA" id="ARBA00022490"/>
    </source>
</evidence>
<keyword evidence="4 7" id="KW-0175">Coiled coil</keyword>
<dbReference type="GO" id="GO:0051015">
    <property type="term" value="F:actin filament binding"/>
    <property type="evidence" value="ECO:0007669"/>
    <property type="project" value="TreeGrafter"/>
</dbReference>
<evidence type="ECO:0000313" key="10">
    <source>
        <dbReference type="Ensembl" id="ENSSMAP00000054449.1"/>
    </source>
</evidence>
<evidence type="ECO:0000313" key="11">
    <source>
        <dbReference type="Proteomes" id="UP000694558"/>
    </source>
</evidence>
<dbReference type="Pfam" id="PF00169">
    <property type="entry name" value="PH"/>
    <property type="match status" value="1"/>
</dbReference>
<evidence type="ECO:0000256" key="3">
    <source>
        <dbReference type="ARBA" id="ARBA00022553"/>
    </source>
</evidence>
<dbReference type="AlphaFoldDB" id="A0A8D3D4J1"/>
<dbReference type="PANTHER" id="PTHR17271:SF12">
    <property type="entry name" value="MYOSIN PHOSPHATASE RHO-INTERACTING PROTEIN ISOFORM X1"/>
    <property type="match status" value="1"/>
</dbReference>
<dbReference type="InterPro" id="IPR011993">
    <property type="entry name" value="PH-like_dom_sf"/>
</dbReference>
<evidence type="ECO:0000256" key="6">
    <source>
        <dbReference type="ARBA" id="ARBA00023212"/>
    </source>
</evidence>
<dbReference type="Proteomes" id="UP000694558">
    <property type="component" value="Chromosome 18"/>
</dbReference>
<comment type="subcellular location">
    <subcellularLocation>
        <location evidence="1">Cytoplasm</location>
        <location evidence="1">Cytoskeleton</location>
    </subcellularLocation>
</comment>
<dbReference type="PROSITE" id="PS50003">
    <property type="entry name" value="PH_DOMAIN"/>
    <property type="match status" value="1"/>
</dbReference>
<feature type="domain" description="PH" evidence="9">
    <location>
        <begin position="6"/>
        <end position="102"/>
    </location>
</feature>
<name>A0A8D3D4J1_SCOMX</name>
<feature type="compositionally biased region" description="Basic and acidic residues" evidence="8">
    <location>
        <begin position="185"/>
        <end position="200"/>
    </location>
</feature>
<feature type="compositionally biased region" description="Basic and acidic residues" evidence="8">
    <location>
        <begin position="210"/>
        <end position="227"/>
    </location>
</feature>
<reference evidence="10" key="2">
    <citation type="submission" date="2025-08" db="UniProtKB">
        <authorList>
            <consortium name="Ensembl"/>
        </authorList>
    </citation>
    <scope>IDENTIFICATION</scope>
</reference>
<dbReference type="CDD" id="cd13275">
    <property type="entry name" value="PH_M-RIP"/>
    <property type="match status" value="1"/>
</dbReference>
<sequence length="616" mass="70479">MTPDLLNFKKGWMVKLDEQGQWKKYWFVLTDHSLRYYKDSIAEEASDLDGEIDLSTCYNVTEYQAQRNYGFQIHTQEGVHTLSAMTAGIRRNWIQAVMKNVRPSTAPDVARSAQSCQQRRAGLTLLRGLLSREGTHCGRHKEPGARAKTRRPLKTFDWAEFRPIAQALAQQRAQEAESLQADLGELERSRRREERRKRYESVTSTSAEHASVDEAGRTDCESGEGHLDPPGPTSLERQQRVEEVIEQHWRQVEKTPLREERRVPLPTAVQPTETLEMNGSSALVHAVGPRGEPFWSASSLIRKLTVAPPCSPVWQATCERGFAAMEDSHQRVIDELQRKHQRELENLHEEKERLLAEETAATIAAIEAMKNAHRTELEKELDRARKANNNAENADIDEIHRQHEEELCSFQREIEVLSEQYSQKCLENAHLAQALEAERQALRQCQRENQELNAHNQELNNRLAAEITKMRSMTSEDGLGDMTTIQGKELYEFEVMLRVKESEVQYLKQEINSLKDELQSAQRDKKYSTDKYKDIYTELSIVKAKAERDLGRLRDQLQLAHEALGEQSLEDVERGGYGMEKNTSEVCPFTYAERSRRLFTTAGTLPEHSGKGVASG</sequence>
<dbReference type="PANTHER" id="PTHR17271">
    <property type="entry name" value="PLECKSTRIN HOMOLOGY PH DOMAIN-CONTAINING PROTEIN"/>
    <property type="match status" value="1"/>
</dbReference>
<evidence type="ECO:0000256" key="4">
    <source>
        <dbReference type="ARBA" id="ARBA00023054"/>
    </source>
</evidence>
<keyword evidence="3" id="KW-0597">Phosphoprotein</keyword>
<protein>
    <submittedName>
        <fullName evidence="10">Myosin phosphatase Rho interacting protein</fullName>
    </submittedName>
</protein>
<evidence type="ECO:0000256" key="8">
    <source>
        <dbReference type="SAM" id="MobiDB-lite"/>
    </source>
</evidence>
<dbReference type="SMART" id="SM00233">
    <property type="entry name" value="PH"/>
    <property type="match status" value="1"/>
</dbReference>
<dbReference type="FunFam" id="2.30.29.30:FF:000133">
    <property type="entry name" value="myosin phosphatase Rho-interacting protein isoform X1"/>
    <property type="match status" value="1"/>
</dbReference>
<evidence type="ECO:0000259" key="9">
    <source>
        <dbReference type="PROSITE" id="PS50003"/>
    </source>
</evidence>
<feature type="region of interest" description="Disordered" evidence="8">
    <location>
        <begin position="173"/>
        <end position="235"/>
    </location>
</feature>
<evidence type="ECO:0000256" key="7">
    <source>
        <dbReference type="SAM" id="Coils"/>
    </source>
</evidence>
<dbReference type="SUPFAM" id="SSF50729">
    <property type="entry name" value="PH domain-like"/>
    <property type="match status" value="1"/>
</dbReference>
<feature type="coiled-coil region" evidence="7">
    <location>
        <begin position="326"/>
        <end position="397"/>
    </location>
</feature>